<protein>
    <submittedName>
        <fullName evidence="1">Uncharacterized protein</fullName>
    </submittedName>
</protein>
<keyword evidence="2" id="KW-1185">Reference proteome</keyword>
<comment type="caution">
    <text evidence="1">The sequence shown here is derived from an EMBL/GenBank/DDBJ whole genome shotgun (WGS) entry which is preliminary data.</text>
</comment>
<accession>A0A5J5HPF0</accession>
<reference evidence="1 2" key="1">
    <citation type="submission" date="2019-09" db="EMBL/GenBank/DDBJ databases">
        <title>Whole genome sequences of isolates from the Mars Exploration Rovers.</title>
        <authorList>
            <person name="Seuylemezian A."/>
            <person name="Vaishampayan P."/>
        </authorList>
    </citation>
    <scope>NUCLEOTIDE SEQUENCE [LARGE SCALE GENOMIC DNA]</scope>
    <source>
        <strain evidence="1 2">MER_TA_151</strain>
    </source>
</reference>
<gene>
    <name evidence="1" type="ORF">F4V44_15845</name>
</gene>
<organism evidence="1 2">
    <name type="scientific">Niallia endozanthoxylica</name>
    <dbReference type="NCBI Taxonomy" id="2036016"/>
    <lineage>
        <taxon>Bacteria</taxon>
        <taxon>Bacillati</taxon>
        <taxon>Bacillota</taxon>
        <taxon>Bacilli</taxon>
        <taxon>Bacillales</taxon>
        <taxon>Bacillaceae</taxon>
        <taxon>Niallia</taxon>
    </lineage>
</organism>
<name>A0A5J5HPF0_9BACI</name>
<evidence type="ECO:0000313" key="1">
    <source>
        <dbReference type="EMBL" id="KAA9022000.1"/>
    </source>
</evidence>
<dbReference type="OrthoDB" id="2889790at2"/>
<sequence length="99" mass="11704">MSMEETVNIPDLLFINICNERYGINRGVYNTIDAWFYNQGIHQITERRHTILSFLEYIKENCLTDNRRCKFGHGGLTVKLEEFYFSCVEERVSKESLVC</sequence>
<evidence type="ECO:0000313" key="2">
    <source>
        <dbReference type="Proteomes" id="UP000326671"/>
    </source>
</evidence>
<dbReference type="Proteomes" id="UP000326671">
    <property type="component" value="Unassembled WGS sequence"/>
</dbReference>
<proteinExistence type="predicted"/>
<dbReference type="EMBL" id="VYKL01000025">
    <property type="protein sequence ID" value="KAA9022000.1"/>
    <property type="molecule type" value="Genomic_DNA"/>
</dbReference>
<dbReference type="AlphaFoldDB" id="A0A5J5HPF0"/>